<dbReference type="EMBL" id="JARKIF010000047">
    <property type="protein sequence ID" value="KAJ7607891.1"/>
    <property type="molecule type" value="Genomic_DNA"/>
</dbReference>
<name>A0AAD7B1K8_9AGAR</name>
<dbReference type="AlphaFoldDB" id="A0AAD7B1K8"/>
<reference evidence="2" key="1">
    <citation type="submission" date="2023-03" db="EMBL/GenBank/DDBJ databases">
        <title>Massive genome expansion in bonnet fungi (Mycena s.s.) driven by repeated elements and novel gene families across ecological guilds.</title>
        <authorList>
            <consortium name="Lawrence Berkeley National Laboratory"/>
            <person name="Harder C.B."/>
            <person name="Miyauchi S."/>
            <person name="Viragh M."/>
            <person name="Kuo A."/>
            <person name="Thoen E."/>
            <person name="Andreopoulos B."/>
            <person name="Lu D."/>
            <person name="Skrede I."/>
            <person name="Drula E."/>
            <person name="Henrissat B."/>
            <person name="Morin E."/>
            <person name="Kohler A."/>
            <person name="Barry K."/>
            <person name="LaButti K."/>
            <person name="Morin E."/>
            <person name="Salamov A."/>
            <person name="Lipzen A."/>
            <person name="Mereny Z."/>
            <person name="Hegedus B."/>
            <person name="Baldrian P."/>
            <person name="Stursova M."/>
            <person name="Weitz H."/>
            <person name="Taylor A."/>
            <person name="Grigoriev I.V."/>
            <person name="Nagy L.G."/>
            <person name="Martin F."/>
            <person name="Kauserud H."/>
        </authorList>
    </citation>
    <scope>NUCLEOTIDE SEQUENCE</scope>
    <source>
        <strain evidence="2">9284</strain>
    </source>
</reference>
<gene>
    <name evidence="2" type="ORF">FB45DRAFT_391512</name>
</gene>
<proteinExistence type="predicted"/>
<protein>
    <submittedName>
        <fullName evidence="2">Uncharacterized protein</fullName>
    </submittedName>
</protein>
<feature type="transmembrane region" description="Helical" evidence="1">
    <location>
        <begin position="39"/>
        <end position="59"/>
    </location>
</feature>
<keyword evidence="1" id="KW-0812">Transmembrane</keyword>
<accession>A0AAD7B1K8</accession>
<keyword evidence="1" id="KW-0472">Membrane</keyword>
<keyword evidence="1" id="KW-1133">Transmembrane helix</keyword>
<sequence length="227" mass="23770">MPSIAVFCAAPATPLLLHSLATMKTLCRARAVIRLFPVATMVLLLRTLAAGILLSTSALTSAQTLYRPGVSARPYTPQPSQTVLIFEDNYTVVPLGVGEDGMTTYVQQAVQTVVEAIGPDSTFIYPTKASAFAITFVENASGYRYSDPTAGPAAAQTCVFVSGGLASCKGQTTTYVQDLIPIYTIGEPAVTPAPTQTVPNAGDATFLPVRVGLMLGVVGLLQVLHFG</sequence>
<evidence type="ECO:0000256" key="1">
    <source>
        <dbReference type="SAM" id="Phobius"/>
    </source>
</evidence>
<evidence type="ECO:0000313" key="3">
    <source>
        <dbReference type="Proteomes" id="UP001221142"/>
    </source>
</evidence>
<comment type="caution">
    <text evidence="2">The sequence shown here is derived from an EMBL/GenBank/DDBJ whole genome shotgun (WGS) entry which is preliminary data.</text>
</comment>
<dbReference type="Proteomes" id="UP001221142">
    <property type="component" value="Unassembled WGS sequence"/>
</dbReference>
<keyword evidence="3" id="KW-1185">Reference proteome</keyword>
<organism evidence="2 3">
    <name type="scientific">Roridomyces roridus</name>
    <dbReference type="NCBI Taxonomy" id="1738132"/>
    <lineage>
        <taxon>Eukaryota</taxon>
        <taxon>Fungi</taxon>
        <taxon>Dikarya</taxon>
        <taxon>Basidiomycota</taxon>
        <taxon>Agaricomycotina</taxon>
        <taxon>Agaricomycetes</taxon>
        <taxon>Agaricomycetidae</taxon>
        <taxon>Agaricales</taxon>
        <taxon>Marasmiineae</taxon>
        <taxon>Mycenaceae</taxon>
        <taxon>Roridomyces</taxon>
    </lineage>
</organism>
<evidence type="ECO:0000313" key="2">
    <source>
        <dbReference type="EMBL" id="KAJ7607891.1"/>
    </source>
</evidence>